<sequence length="227" mass="26046">MRASIVEELKETIRGVQTSMEFFSAQYDTLLAAVTANDQVINEVRAEVTELRGHMHEQAKEIQALKEELNANEQYSRLPILEIHCLPQRPQEQLGEIIADIVRNAGISDFQPSELPNFETLFKHTIITRHYWDSSFKNPKYVSRSFRNGLKCPEEERIMEKAFPEKWLFDALCYQILALQINDRALYGSVVKLPGFVSIEEAMLPVTWTSRHHGVDRNAQRDSAAGV</sequence>
<keyword evidence="2" id="KW-1185">Reference proteome</keyword>
<dbReference type="Proteomes" id="UP000805193">
    <property type="component" value="Unassembled WGS sequence"/>
</dbReference>
<dbReference type="EMBL" id="JABSTQ010010937">
    <property type="protein sequence ID" value="KAG0416597.1"/>
    <property type="molecule type" value="Genomic_DNA"/>
</dbReference>
<evidence type="ECO:0000313" key="2">
    <source>
        <dbReference type="Proteomes" id="UP000805193"/>
    </source>
</evidence>
<comment type="caution">
    <text evidence="1">The sequence shown here is derived from an EMBL/GenBank/DDBJ whole genome shotgun (WGS) entry which is preliminary data.</text>
</comment>
<name>A0AC60PBF1_IXOPE</name>
<gene>
    <name evidence="1" type="ORF">HPB47_006282</name>
</gene>
<evidence type="ECO:0000313" key="1">
    <source>
        <dbReference type="EMBL" id="KAG0416597.1"/>
    </source>
</evidence>
<protein>
    <submittedName>
        <fullName evidence="1">Uncharacterized protein</fullName>
    </submittedName>
</protein>
<proteinExistence type="predicted"/>
<reference evidence="1 2" key="1">
    <citation type="journal article" date="2020" name="Cell">
        <title>Large-Scale Comparative Analyses of Tick Genomes Elucidate Their Genetic Diversity and Vector Capacities.</title>
        <authorList>
            <consortium name="Tick Genome and Microbiome Consortium (TIGMIC)"/>
            <person name="Jia N."/>
            <person name="Wang J."/>
            <person name="Shi W."/>
            <person name="Du L."/>
            <person name="Sun Y."/>
            <person name="Zhan W."/>
            <person name="Jiang J.F."/>
            <person name="Wang Q."/>
            <person name="Zhang B."/>
            <person name="Ji P."/>
            <person name="Bell-Sakyi L."/>
            <person name="Cui X.M."/>
            <person name="Yuan T.T."/>
            <person name="Jiang B.G."/>
            <person name="Yang W.F."/>
            <person name="Lam T.T."/>
            <person name="Chang Q.C."/>
            <person name="Ding S.J."/>
            <person name="Wang X.J."/>
            <person name="Zhu J.G."/>
            <person name="Ruan X.D."/>
            <person name="Zhao L."/>
            <person name="Wei J.T."/>
            <person name="Ye R.Z."/>
            <person name="Que T.C."/>
            <person name="Du C.H."/>
            <person name="Zhou Y.H."/>
            <person name="Cheng J.X."/>
            <person name="Dai P.F."/>
            <person name="Guo W.B."/>
            <person name="Han X.H."/>
            <person name="Huang E.J."/>
            <person name="Li L.F."/>
            <person name="Wei W."/>
            <person name="Gao Y.C."/>
            <person name="Liu J.Z."/>
            <person name="Shao H.Z."/>
            <person name="Wang X."/>
            <person name="Wang C.C."/>
            <person name="Yang T.C."/>
            <person name="Huo Q.B."/>
            <person name="Li W."/>
            <person name="Chen H.Y."/>
            <person name="Chen S.E."/>
            <person name="Zhou L.G."/>
            <person name="Ni X.B."/>
            <person name="Tian J.H."/>
            <person name="Sheng Y."/>
            <person name="Liu T."/>
            <person name="Pan Y.S."/>
            <person name="Xia L.Y."/>
            <person name="Li J."/>
            <person name="Zhao F."/>
            <person name="Cao W.C."/>
        </authorList>
    </citation>
    <scope>NUCLEOTIDE SEQUENCE [LARGE SCALE GENOMIC DNA]</scope>
    <source>
        <strain evidence="1">Iper-2018</strain>
    </source>
</reference>
<organism evidence="1 2">
    <name type="scientific">Ixodes persulcatus</name>
    <name type="common">Taiga tick</name>
    <dbReference type="NCBI Taxonomy" id="34615"/>
    <lineage>
        <taxon>Eukaryota</taxon>
        <taxon>Metazoa</taxon>
        <taxon>Ecdysozoa</taxon>
        <taxon>Arthropoda</taxon>
        <taxon>Chelicerata</taxon>
        <taxon>Arachnida</taxon>
        <taxon>Acari</taxon>
        <taxon>Parasitiformes</taxon>
        <taxon>Ixodida</taxon>
        <taxon>Ixodoidea</taxon>
        <taxon>Ixodidae</taxon>
        <taxon>Ixodinae</taxon>
        <taxon>Ixodes</taxon>
    </lineage>
</organism>
<accession>A0AC60PBF1</accession>